<keyword evidence="2" id="KW-1185">Reference proteome</keyword>
<proteinExistence type="predicted"/>
<protein>
    <submittedName>
        <fullName evidence="1">Uncharacterized protein</fullName>
    </submittedName>
</protein>
<evidence type="ECO:0000313" key="2">
    <source>
        <dbReference type="Proteomes" id="UP000006038"/>
    </source>
</evidence>
<dbReference type="Proteomes" id="UP000006038">
    <property type="component" value="Chromosome 8"/>
</dbReference>
<accession>J3MSZ8</accession>
<organism evidence="1">
    <name type="scientific">Oryza brachyantha</name>
    <name type="common">malo sina</name>
    <dbReference type="NCBI Taxonomy" id="4533"/>
    <lineage>
        <taxon>Eukaryota</taxon>
        <taxon>Viridiplantae</taxon>
        <taxon>Streptophyta</taxon>
        <taxon>Embryophyta</taxon>
        <taxon>Tracheophyta</taxon>
        <taxon>Spermatophyta</taxon>
        <taxon>Magnoliopsida</taxon>
        <taxon>Liliopsida</taxon>
        <taxon>Poales</taxon>
        <taxon>Poaceae</taxon>
        <taxon>BOP clade</taxon>
        <taxon>Oryzoideae</taxon>
        <taxon>Oryzeae</taxon>
        <taxon>Oryzinae</taxon>
        <taxon>Oryza</taxon>
    </lineage>
</organism>
<reference evidence="1" key="1">
    <citation type="journal article" date="2013" name="Nat. Commun.">
        <title>Whole-genome sequencing of Oryza brachyantha reveals mechanisms underlying Oryza genome evolution.</title>
        <authorList>
            <person name="Chen J."/>
            <person name="Huang Q."/>
            <person name="Gao D."/>
            <person name="Wang J."/>
            <person name="Lang Y."/>
            <person name="Liu T."/>
            <person name="Li B."/>
            <person name="Bai Z."/>
            <person name="Luis Goicoechea J."/>
            <person name="Liang C."/>
            <person name="Chen C."/>
            <person name="Zhang W."/>
            <person name="Sun S."/>
            <person name="Liao Y."/>
            <person name="Zhang X."/>
            <person name="Yang L."/>
            <person name="Song C."/>
            <person name="Wang M."/>
            <person name="Shi J."/>
            <person name="Liu G."/>
            <person name="Liu J."/>
            <person name="Zhou H."/>
            <person name="Zhou W."/>
            <person name="Yu Q."/>
            <person name="An N."/>
            <person name="Chen Y."/>
            <person name="Cai Q."/>
            <person name="Wang B."/>
            <person name="Liu B."/>
            <person name="Min J."/>
            <person name="Huang Y."/>
            <person name="Wu H."/>
            <person name="Li Z."/>
            <person name="Zhang Y."/>
            <person name="Yin Y."/>
            <person name="Song W."/>
            <person name="Jiang J."/>
            <person name="Jackson S.A."/>
            <person name="Wing R.A."/>
            <person name="Wang J."/>
            <person name="Chen M."/>
        </authorList>
    </citation>
    <scope>NUCLEOTIDE SEQUENCE [LARGE SCALE GENOMIC DNA]</scope>
    <source>
        <strain evidence="1">cv. IRGC 101232</strain>
    </source>
</reference>
<dbReference type="STRING" id="4533.J3MSZ8"/>
<evidence type="ECO:0000313" key="1">
    <source>
        <dbReference type="EnsemblPlants" id="OB08G22280.1"/>
    </source>
</evidence>
<name>J3MSZ8_ORYBR</name>
<dbReference type="HOGENOM" id="CLU_2593644_0_0_1"/>
<dbReference type="EnsemblPlants" id="OB08G22280.1">
    <property type="protein sequence ID" value="OB08G22280.1"/>
    <property type="gene ID" value="OB08G22280"/>
</dbReference>
<dbReference type="Gramene" id="OB08G22280.1">
    <property type="protein sequence ID" value="OB08G22280.1"/>
    <property type="gene ID" value="OB08G22280"/>
</dbReference>
<sequence>MADCTLTNAYGAFPDRSTCRAAAVAYSASEQELLCVMVDVVESKMRMKVVTWKKKKRKKENRKHAVAARESDRISLLRCG</sequence>
<dbReference type="eggNOG" id="KOG4730">
    <property type="taxonomic scope" value="Eukaryota"/>
</dbReference>
<dbReference type="AlphaFoldDB" id="J3MSZ8"/>
<reference evidence="1" key="2">
    <citation type="submission" date="2013-04" db="UniProtKB">
        <authorList>
            <consortium name="EnsemblPlants"/>
        </authorList>
    </citation>
    <scope>IDENTIFICATION</scope>
</reference>